<dbReference type="AlphaFoldDB" id="A0A176WK16"/>
<protein>
    <recommendedName>
        <fullName evidence="3">Ubiquitin-like domain-containing protein</fullName>
    </recommendedName>
</protein>
<dbReference type="SUPFAM" id="SSF54236">
    <property type="entry name" value="Ubiquitin-like"/>
    <property type="match status" value="1"/>
</dbReference>
<dbReference type="CDD" id="cd01806">
    <property type="entry name" value="Ubl_NEDD8"/>
    <property type="match status" value="1"/>
</dbReference>
<dbReference type="PROSITE" id="PS00299">
    <property type="entry name" value="UBIQUITIN_1"/>
    <property type="match status" value="1"/>
</dbReference>
<dbReference type="SMART" id="SM00213">
    <property type="entry name" value="UBQ"/>
    <property type="match status" value="1"/>
</dbReference>
<proteinExistence type="predicted"/>
<dbReference type="Proteomes" id="UP000077202">
    <property type="component" value="Unassembled WGS sequence"/>
</dbReference>
<dbReference type="PRINTS" id="PR00348">
    <property type="entry name" value="UBIQUITIN"/>
</dbReference>
<evidence type="ECO:0000313" key="4">
    <source>
        <dbReference type="EMBL" id="OAE33508.1"/>
    </source>
</evidence>
<accession>A0A176WK16</accession>
<dbReference type="InterPro" id="IPR050158">
    <property type="entry name" value="Ubiquitin_ubiquitin-like"/>
</dbReference>
<dbReference type="InterPro" id="IPR038738">
    <property type="entry name" value="Nedd8-like"/>
</dbReference>
<gene>
    <name evidence="4" type="ORF">AXG93_1467s1100</name>
</gene>
<dbReference type="FunFam" id="3.10.20.90:FF:000023">
    <property type="entry name" value="NEDD8 protein"/>
    <property type="match status" value="1"/>
</dbReference>
<dbReference type="InterPro" id="IPR019956">
    <property type="entry name" value="Ubiquitin_dom"/>
</dbReference>
<evidence type="ECO:0000313" key="5">
    <source>
        <dbReference type="Proteomes" id="UP000077202"/>
    </source>
</evidence>
<dbReference type="PROSITE" id="PS50053">
    <property type="entry name" value="UBIQUITIN_2"/>
    <property type="match status" value="1"/>
</dbReference>
<organism evidence="4 5">
    <name type="scientific">Marchantia polymorpha subsp. ruderalis</name>
    <dbReference type="NCBI Taxonomy" id="1480154"/>
    <lineage>
        <taxon>Eukaryota</taxon>
        <taxon>Viridiplantae</taxon>
        <taxon>Streptophyta</taxon>
        <taxon>Embryophyta</taxon>
        <taxon>Marchantiophyta</taxon>
        <taxon>Marchantiopsida</taxon>
        <taxon>Marchantiidae</taxon>
        <taxon>Marchantiales</taxon>
        <taxon>Marchantiaceae</taxon>
        <taxon>Marchantia</taxon>
    </lineage>
</organism>
<name>A0A176WK16_MARPO</name>
<evidence type="ECO:0000256" key="2">
    <source>
        <dbReference type="ARBA" id="ARBA00022786"/>
    </source>
</evidence>
<sequence>MSPGRLRLRGGTLIKIRTLTGREIELDIDPSISFKHVKELIEEKEGIPPAQQRLLFSGKQMTDDKTVSDYKIEGGCTLHLILALRGGEFSAPDMEMSKRVNTPYGFDSFLNEGSSA</sequence>
<keyword evidence="1" id="KW-1017">Isopeptide bond</keyword>
<reference evidence="4" key="1">
    <citation type="submission" date="2016-03" db="EMBL/GenBank/DDBJ databases">
        <title>Mechanisms controlling the formation of the plant cell surface in tip-growing cells are functionally conserved among land plants.</title>
        <authorList>
            <person name="Honkanen S."/>
            <person name="Jones V.A."/>
            <person name="Morieri G."/>
            <person name="Champion C."/>
            <person name="Hetherington A.J."/>
            <person name="Kelly S."/>
            <person name="Saint-Marcoux D."/>
            <person name="Proust H."/>
            <person name="Prescott H."/>
            <person name="Dolan L."/>
        </authorList>
    </citation>
    <scope>NUCLEOTIDE SEQUENCE [LARGE SCALE GENOMIC DNA]</scope>
    <source>
        <tissue evidence="4">Whole gametophyte</tissue>
    </source>
</reference>
<feature type="domain" description="Ubiquitin-like" evidence="3">
    <location>
        <begin position="12"/>
        <end position="87"/>
    </location>
</feature>
<evidence type="ECO:0000259" key="3">
    <source>
        <dbReference type="PROSITE" id="PS50053"/>
    </source>
</evidence>
<keyword evidence="5" id="KW-1185">Reference proteome</keyword>
<dbReference type="Pfam" id="PF00240">
    <property type="entry name" value="ubiquitin"/>
    <property type="match status" value="1"/>
</dbReference>
<dbReference type="GO" id="GO:0003729">
    <property type="term" value="F:mRNA binding"/>
    <property type="evidence" value="ECO:0007669"/>
    <property type="project" value="UniProtKB-ARBA"/>
</dbReference>
<dbReference type="InterPro" id="IPR000626">
    <property type="entry name" value="Ubiquitin-like_dom"/>
</dbReference>
<dbReference type="InterPro" id="IPR019954">
    <property type="entry name" value="Ubiquitin_CS"/>
</dbReference>
<dbReference type="InterPro" id="IPR029071">
    <property type="entry name" value="Ubiquitin-like_domsf"/>
</dbReference>
<dbReference type="PANTHER" id="PTHR10666">
    <property type="entry name" value="UBIQUITIN"/>
    <property type="match status" value="1"/>
</dbReference>
<dbReference type="Gene3D" id="3.10.20.90">
    <property type="entry name" value="Phosphatidylinositol 3-kinase Catalytic Subunit, Chain A, domain 1"/>
    <property type="match status" value="1"/>
</dbReference>
<comment type="caution">
    <text evidence="4">The sequence shown here is derived from an EMBL/GenBank/DDBJ whole genome shotgun (WGS) entry which is preliminary data.</text>
</comment>
<keyword evidence="2" id="KW-0833">Ubl conjugation pathway</keyword>
<dbReference type="EMBL" id="LVLJ01000640">
    <property type="protein sequence ID" value="OAE33508.1"/>
    <property type="molecule type" value="Genomic_DNA"/>
</dbReference>
<evidence type="ECO:0000256" key="1">
    <source>
        <dbReference type="ARBA" id="ARBA00022499"/>
    </source>
</evidence>